<proteinExistence type="predicted"/>
<keyword evidence="2 4" id="KW-0863">Zinc-finger</keyword>
<evidence type="ECO:0000256" key="4">
    <source>
        <dbReference type="PROSITE-ProRule" id="PRU00601"/>
    </source>
</evidence>
<keyword evidence="1" id="KW-0479">Metal-binding</keyword>
<evidence type="ECO:0000256" key="1">
    <source>
        <dbReference type="ARBA" id="ARBA00022723"/>
    </source>
</evidence>
<dbReference type="GO" id="GO:0061630">
    <property type="term" value="F:ubiquitin protein ligase activity"/>
    <property type="evidence" value="ECO:0007669"/>
    <property type="project" value="TreeGrafter"/>
</dbReference>
<dbReference type="SUPFAM" id="SSF161219">
    <property type="entry name" value="CHY zinc finger-like"/>
    <property type="match status" value="1"/>
</dbReference>
<dbReference type="PANTHER" id="PTHR21319:SF53">
    <property type="entry name" value="RING FINGER AND CHY ZINC FINGER DOMAIN-CONTAINING PROTEIN 1"/>
    <property type="match status" value="1"/>
</dbReference>
<dbReference type="InterPro" id="IPR037274">
    <property type="entry name" value="Znf_CHY_sf"/>
</dbReference>
<dbReference type="FunCoup" id="A0A2V0PAY3">
    <property type="interactions" value="1559"/>
</dbReference>
<dbReference type="PROSITE" id="PS51266">
    <property type="entry name" value="ZF_CHY"/>
    <property type="match status" value="1"/>
</dbReference>
<keyword evidence="9" id="KW-1185">Reference proteome</keyword>
<keyword evidence="3" id="KW-0862">Zinc</keyword>
<dbReference type="GO" id="GO:0006511">
    <property type="term" value="P:ubiquitin-dependent protein catabolic process"/>
    <property type="evidence" value="ECO:0007669"/>
    <property type="project" value="TreeGrafter"/>
</dbReference>
<feature type="domain" description="CTCHY-type" evidence="7">
    <location>
        <begin position="191"/>
        <end position="255"/>
    </location>
</feature>
<feature type="compositionally biased region" description="Low complexity" evidence="5">
    <location>
        <begin position="31"/>
        <end position="45"/>
    </location>
</feature>
<dbReference type="InterPro" id="IPR017921">
    <property type="entry name" value="Znf_CTCHY"/>
</dbReference>
<evidence type="ECO:0008006" key="10">
    <source>
        <dbReference type="Google" id="ProtNLM"/>
    </source>
</evidence>
<dbReference type="GO" id="GO:0016567">
    <property type="term" value="P:protein ubiquitination"/>
    <property type="evidence" value="ECO:0007669"/>
    <property type="project" value="TreeGrafter"/>
</dbReference>
<dbReference type="InterPro" id="IPR037275">
    <property type="entry name" value="Znf_CTCHY_sf"/>
</dbReference>
<reference evidence="8 9" key="1">
    <citation type="journal article" date="2018" name="Sci. Rep.">
        <title>Raphidocelis subcapitata (=Pseudokirchneriella subcapitata) provides an insight into genome evolution and environmental adaptations in the Sphaeropleales.</title>
        <authorList>
            <person name="Suzuki S."/>
            <person name="Yamaguchi H."/>
            <person name="Nakajima N."/>
            <person name="Kawachi M."/>
        </authorList>
    </citation>
    <scope>NUCLEOTIDE SEQUENCE [LARGE SCALE GENOMIC DNA]</scope>
    <source>
        <strain evidence="8 9">NIES-35</strain>
    </source>
</reference>
<comment type="caution">
    <text evidence="8">The sequence shown here is derived from an EMBL/GenBank/DDBJ whole genome shotgun (WGS) entry which is preliminary data.</text>
</comment>
<dbReference type="Proteomes" id="UP000247498">
    <property type="component" value="Unassembled WGS sequence"/>
</dbReference>
<evidence type="ECO:0000313" key="8">
    <source>
        <dbReference type="EMBL" id="GBF97018.1"/>
    </source>
</evidence>
<dbReference type="OrthoDB" id="411372at2759"/>
<dbReference type="GO" id="GO:0005634">
    <property type="term" value="C:nucleus"/>
    <property type="evidence" value="ECO:0007669"/>
    <property type="project" value="TreeGrafter"/>
</dbReference>
<name>A0A2V0PAY3_9CHLO</name>
<dbReference type="Pfam" id="PF05495">
    <property type="entry name" value="zf-CHY"/>
    <property type="match status" value="1"/>
</dbReference>
<gene>
    <name evidence="8" type="ORF">Rsub_09491</name>
</gene>
<feature type="domain" description="CHY-type" evidence="6">
    <location>
        <begin position="113"/>
        <end position="189"/>
    </location>
</feature>
<accession>A0A2V0PAY3</accession>
<dbReference type="GO" id="GO:0008270">
    <property type="term" value="F:zinc ion binding"/>
    <property type="evidence" value="ECO:0007669"/>
    <property type="project" value="UniProtKB-KW"/>
</dbReference>
<evidence type="ECO:0000259" key="6">
    <source>
        <dbReference type="PROSITE" id="PS51266"/>
    </source>
</evidence>
<organism evidence="8 9">
    <name type="scientific">Raphidocelis subcapitata</name>
    <dbReference type="NCBI Taxonomy" id="307507"/>
    <lineage>
        <taxon>Eukaryota</taxon>
        <taxon>Viridiplantae</taxon>
        <taxon>Chlorophyta</taxon>
        <taxon>core chlorophytes</taxon>
        <taxon>Chlorophyceae</taxon>
        <taxon>CS clade</taxon>
        <taxon>Sphaeropleales</taxon>
        <taxon>Selenastraceae</taxon>
        <taxon>Raphidocelis</taxon>
    </lineage>
</organism>
<dbReference type="InParanoid" id="A0A2V0PAY3"/>
<dbReference type="STRING" id="307507.A0A2V0PAY3"/>
<sequence>MDGIPLPDDIFGPPAALMEADGAAAAGGGAAAQAGGAAAAHAGGAAEDEDDDDDDGLFVDAEDGSGDDEDEDEEDDEGEGSSGGEDDGGGAGSSDGEGDPAASWVVVDPVEDAGLGKHGCEHYRRRCRLVAPCCGEVFWCRHCHNAAKDDGEQDLSARHALDRKQVSEVECALCSLRQPVAEACRGCGVRFGRYSCLKCNFFDDNTSKKQFHCEDCGICRVGGRDNFFHCSTCNCCYSLALQESHVCVQNSMHQNCPVCFEYLFDSVRPITVLLCGHTIHQ</sequence>
<evidence type="ECO:0000313" key="9">
    <source>
        <dbReference type="Proteomes" id="UP000247498"/>
    </source>
</evidence>
<evidence type="ECO:0000256" key="2">
    <source>
        <dbReference type="ARBA" id="ARBA00022771"/>
    </source>
</evidence>
<feature type="compositionally biased region" description="Acidic residues" evidence="5">
    <location>
        <begin position="46"/>
        <end position="88"/>
    </location>
</feature>
<dbReference type="PANTHER" id="PTHR21319">
    <property type="entry name" value="RING FINGER AND CHY ZINC FINGER DOMAIN-CONTAINING PROTEIN 1"/>
    <property type="match status" value="1"/>
</dbReference>
<dbReference type="SUPFAM" id="SSF161245">
    <property type="entry name" value="Zinc hairpin stack"/>
    <property type="match status" value="1"/>
</dbReference>
<evidence type="ECO:0000256" key="5">
    <source>
        <dbReference type="SAM" id="MobiDB-lite"/>
    </source>
</evidence>
<dbReference type="PROSITE" id="PS51270">
    <property type="entry name" value="ZF_CTCHY"/>
    <property type="match status" value="1"/>
</dbReference>
<dbReference type="AlphaFoldDB" id="A0A2V0PAY3"/>
<feature type="region of interest" description="Disordered" evidence="5">
    <location>
        <begin position="23"/>
        <end position="102"/>
    </location>
</feature>
<evidence type="ECO:0000256" key="3">
    <source>
        <dbReference type="ARBA" id="ARBA00022833"/>
    </source>
</evidence>
<feature type="non-terminal residue" evidence="8">
    <location>
        <position position="281"/>
    </location>
</feature>
<dbReference type="InterPro" id="IPR008913">
    <property type="entry name" value="Znf_CHY"/>
</dbReference>
<protein>
    <recommendedName>
        <fullName evidence="10">CHY-type domain-containing protein</fullName>
    </recommendedName>
</protein>
<evidence type="ECO:0000259" key="7">
    <source>
        <dbReference type="PROSITE" id="PS51270"/>
    </source>
</evidence>
<dbReference type="EMBL" id="BDRX01000091">
    <property type="protein sequence ID" value="GBF97018.1"/>
    <property type="molecule type" value="Genomic_DNA"/>
</dbReference>